<evidence type="ECO:0008006" key="3">
    <source>
        <dbReference type="Google" id="ProtNLM"/>
    </source>
</evidence>
<dbReference type="EMBL" id="SDMP01000002">
    <property type="protein sequence ID" value="RYR74382.1"/>
    <property type="molecule type" value="Genomic_DNA"/>
</dbReference>
<dbReference type="AlphaFoldDB" id="A0A445EFU3"/>
<evidence type="ECO:0000313" key="1">
    <source>
        <dbReference type="EMBL" id="RYR74382.1"/>
    </source>
</evidence>
<organism evidence="1 2">
    <name type="scientific">Arachis hypogaea</name>
    <name type="common">Peanut</name>
    <dbReference type="NCBI Taxonomy" id="3818"/>
    <lineage>
        <taxon>Eukaryota</taxon>
        <taxon>Viridiplantae</taxon>
        <taxon>Streptophyta</taxon>
        <taxon>Embryophyta</taxon>
        <taxon>Tracheophyta</taxon>
        <taxon>Spermatophyta</taxon>
        <taxon>Magnoliopsida</taxon>
        <taxon>eudicotyledons</taxon>
        <taxon>Gunneridae</taxon>
        <taxon>Pentapetalae</taxon>
        <taxon>rosids</taxon>
        <taxon>fabids</taxon>
        <taxon>Fabales</taxon>
        <taxon>Fabaceae</taxon>
        <taxon>Papilionoideae</taxon>
        <taxon>50 kb inversion clade</taxon>
        <taxon>dalbergioids sensu lato</taxon>
        <taxon>Dalbergieae</taxon>
        <taxon>Pterocarpus clade</taxon>
        <taxon>Arachis</taxon>
    </lineage>
</organism>
<name>A0A445EFU3_ARAHY</name>
<accession>A0A445EFU3</accession>
<dbReference type="PANTHER" id="PTHR46328">
    <property type="entry name" value="FAR-RED IMPAIRED RESPONSIVE (FAR1) FAMILY PROTEIN-RELATED"/>
    <property type="match status" value="1"/>
</dbReference>
<evidence type="ECO:0000313" key="2">
    <source>
        <dbReference type="Proteomes" id="UP000289738"/>
    </source>
</evidence>
<proteinExistence type="predicted"/>
<protein>
    <recommendedName>
        <fullName evidence="3">FAR1 domain-containing protein</fullName>
    </recommendedName>
</protein>
<reference evidence="1 2" key="1">
    <citation type="submission" date="2019-01" db="EMBL/GenBank/DDBJ databases">
        <title>Sequencing of cultivated peanut Arachis hypogaea provides insights into genome evolution and oil improvement.</title>
        <authorList>
            <person name="Chen X."/>
        </authorList>
    </citation>
    <scope>NUCLEOTIDE SEQUENCE [LARGE SCALE GENOMIC DNA]</scope>
    <source>
        <strain evidence="2">cv. Fuhuasheng</strain>
        <tissue evidence="1">Leaves</tissue>
    </source>
</reference>
<dbReference type="Proteomes" id="UP000289738">
    <property type="component" value="Chromosome A02"/>
</dbReference>
<gene>
    <name evidence="1" type="ORF">Ahy_A02g009074</name>
</gene>
<comment type="caution">
    <text evidence="1">The sequence shown here is derived from an EMBL/GenBank/DDBJ whole genome shotgun (WGS) entry which is preliminary data.</text>
</comment>
<sequence>MNDSSSDCQLNQSEVNYCFESNEVPEFVPKVGMTFNTVEDAAKSYKDYLKVSDFSTRVRNINKKENKIKNKLITCSREGNENPKYL</sequence>
<keyword evidence="2" id="KW-1185">Reference proteome</keyword>
<dbReference type="PANTHER" id="PTHR46328:SF38">
    <property type="entry name" value="FAR1 DNA-BINDING DOMAIN PROTEIN"/>
    <property type="match status" value="1"/>
</dbReference>